<dbReference type="GO" id="GO:0022900">
    <property type="term" value="P:electron transport chain"/>
    <property type="evidence" value="ECO:0007669"/>
    <property type="project" value="InterPro"/>
</dbReference>
<reference evidence="2" key="1">
    <citation type="submission" date="2019-04" db="EMBL/GenBank/DDBJ databases">
        <authorList>
            <consortium name="Science for Life Laboratories"/>
        </authorList>
    </citation>
    <scope>NUCLEOTIDE SEQUENCE</scope>
    <source>
        <strain evidence="2">MBLW1</strain>
    </source>
</reference>
<evidence type="ECO:0000313" key="2">
    <source>
        <dbReference type="EMBL" id="VIP02672.1"/>
    </source>
</evidence>
<dbReference type="PROSITE" id="PS51009">
    <property type="entry name" value="CYTCII"/>
    <property type="match status" value="1"/>
</dbReference>
<dbReference type="InterPro" id="IPR002321">
    <property type="entry name" value="Cyt_c_II"/>
</dbReference>
<dbReference type="KEGG" id="tim:GMBLW1_12880"/>
<name>A0A6C2YP66_9BACT</name>
<keyword evidence="1" id="KW-0732">Signal</keyword>
<feature type="chain" id="PRO_5036172788" evidence="1">
    <location>
        <begin position="32"/>
        <end position="258"/>
    </location>
</feature>
<dbReference type="SUPFAM" id="SSF47175">
    <property type="entry name" value="Cytochromes"/>
    <property type="match status" value="1"/>
</dbReference>
<dbReference type="Proteomes" id="UP000464378">
    <property type="component" value="Chromosome"/>
</dbReference>
<dbReference type="Gene3D" id="1.20.120.10">
    <property type="entry name" value="Cytochrome c/b562"/>
    <property type="match status" value="1"/>
</dbReference>
<dbReference type="GO" id="GO:0020037">
    <property type="term" value="F:heme binding"/>
    <property type="evidence" value="ECO:0007669"/>
    <property type="project" value="InterPro"/>
</dbReference>
<protein>
    <submittedName>
        <fullName evidence="2">Family transcriptional regulator</fullName>
    </submittedName>
</protein>
<dbReference type="GO" id="GO:0009055">
    <property type="term" value="F:electron transfer activity"/>
    <property type="evidence" value="ECO:0007669"/>
    <property type="project" value="InterPro"/>
</dbReference>
<dbReference type="InterPro" id="IPR010980">
    <property type="entry name" value="Cyt_c/b562"/>
</dbReference>
<keyword evidence="3" id="KW-1185">Reference proteome</keyword>
<proteinExistence type="predicted"/>
<organism evidence="2">
    <name type="scientific">Tuwongella immobilis</name>
    <dbReference type="NCBI Taxonomy" id="692036"/>
    <lineage>
        <taxon>Bacteria</taxon>
        <taxon>Pseudomonadati</taxon>
        <taxon>Planctomycetota</taxon>
        <taxon>Planctomycetia</taxon>
        <taxon>Gemmatales</taxon>
        <taxon>Gemmataceae</taxon>
        <taxon>Tuwongella</taxon>
    </lineage>
</organism>
<evidence type="ECO:0000313" key="3">
    <source>
        <dbReference type="Proteomes" id="UP000464378"/>
    </source>
</evidence>
<gene>
    <name evidence="2" type="ORF">GMBLW1_12880</name>
</gene>
<feature type="signal peptide" evidence="1">
    <location>
        <begin position="1"/>
        <end position="31"/>
    </location>
</feature>
<accession>A0A6C2YP66</accession>
<dbReference type="RefSeq" id="WP_162657822.1">
    <property type="nucleotide sequence ID" value="NZ_LR593887.1"/>
</dbReference>
<dbReference type="EMBL" id="LR593887">
    <property type="protein sequence ID" value="VTS02105.1"/>
    <property type="molecule type" value="Genomic_DNA"/>
</dbReference>
<evidence type="ECO:0000256" key="1">
    <source>
        <dbReference type="SAM" id="SignalP"/>
    </source>
</evidence>
<sequence length="258" mass="27464">MKIQTRPWFLMGLSSLFLGLLAISASDRARAAAVATSDFQAAVESEISYLKKRLGEPKADKALPTLKTAAFIIAHLAQNQIAAKTGDAKQLATLRDAALEVAAAVNKKDLATATKLASGLSVDIKASASANPAPVTLVGLHDFELHTLMSPFRIERANGRGYEKAVRDFAKSVKNVDEAISLGVKLEAYAELTAAMAPDDEGSMKTKANWVKWSNEMKKNATDAVAALKKGKAGEKTAAASFKKLDASCTACHNVFRE</sequence>
<dbReference type="InParanoid" id="A0A6C2YP66"/>
<dbReference type="AlphaFoldDB" id="A0A6C2YP66"/>
<dbReference type="GO" id="GO:0005506">
    <property type="term" value="F:iron ion binding"/>
    <property type="evidence" value="ECO:0007669"/>
    <property type="project" value="InterPro"/>
</dbReference>
<dbReference type="EMBL" id="LR586016">
    <property type="protein sequence ID" value="VIP02672.1"/>
    <property type="molecule type" value="Genomic_DNA"/>
</dbReference>